<feature type="region of interest" description="Disordered" evidence="1">
    <location>
        <begin position="1"/>
        <end position="32"/>
    </location>
</feature>
<keyword evidence="3" id="KW-1185">Reference proteome</keyword>
<dbReference type="GeneID" id="36346101"/>
<name>W6U2G6_ECHGR</name>
<evidence type="ECO:0000313" key="3">
    <source>
        <dbReference type="Proteomes" id="UP000019149"/>
    </source>
</evidence>
<dbReference type="KEGG" id="egl:EGR_10386"/>
<dbReference type="EMBL" id="APAU02000215">
    <property type="protein sequence ID" value="EUB54746.1"/>
    <property type="molecule type" value="Genomic_DNA"/>
</dbReference>
<accession>W6U2G6</accession>
<dbReference type="CTD" id="36346101"/>
<reference evidence="2 3" key="1">
    <citation type="journal article" date="2013" name="Nat. Genet.">
        <title>The genome of the hydatid tapeworm Echinococcus granulosus.</title>
        <authorList>
            <person name="Zheng H."/>
            <person name="Zhang W."/>
            <person name="Zhang L."/>
            <person name="Zhang Z."/>
            <person name="Li J."/>
            <person name="Lu G."/>
            <person name="Zhu Y."/>
            <person name="Wang Y."/>
            <person name="Huang Y."/>
            <person name="Liu J."/>
            <person name="Kang H."/>
            <person name="Chen J."/>
            <person name="Wang L."/>
            <person name="Chen A."/>
            <person name="Yu S."/>
            <person name="Gao Z."/>
            <person name="Jin L."/>
            <person name="Gu W."/>
            <person name="Wang Z."/>
            <person name="Zhao L."/>
            <person name="Shi B."/>
            <person name="Wen H."/>
            <person name="Lin R."/>
            <person name="Jones M.K."/>
            <person name="Brejova B."/>
            <person name="Vinar T."/>
            <person name="Zhao G."/>
            <person name="McManus D.P."/>
            <person name="Chen Z."/>
            <person name="Zhou Y."/>
            <person name="Wang S."/>
        </authorList>
    </citation>
    <scope>NUCLEOTIDE SEQUENCE [LARGE SCALE GENOMIC DNA]</scope>
</reference>
<dbReference type="Proteomes" id="UP000019149">
    <property type="component" value="Unassembled WGS sequence"/>
</dbReference>
<dbReference type="RefSeq" id="XP_024345942.1">
    <property type="nucleotide sequence ID" value="XM_024499635.1"/>
</dbReference>
<gene>
    <name evidence="2" type="ORF">EGR_10386</name>
</gene>
<organism evidence="2 3">
    <name type="scientific">Echinococcus granulosus</name>
    <name type="common">Hydatid tapeworm</name>
    <dbReference type="NCBI Taxonomy" id="6210"/>
    <lineage>
        <taxon>Eukaryota</taxon>
        <taxon>Metazoa</taxon>
        <taxon>Spiralia</taxon>
        <taxon>Lophotrochozoa</taxon>
        <taxon>Platyhelminthes</taxon>
        <taxon>Cestoda</taxon>
        <taxon>Eucestoda</taxon>
        <taxon>Cyclophyllidea</taxon>
        <taxon>Taeniidae</taxon>
        <taxon>Echinococcus</taxon>
        <taxon>Echinococcus granulosus group</taxon>
    </lineage>
</organism>
<protein>
    <submittedName>
        <fullName evidence="2">Uncharacterized protein</fullName>
    </submittedName>
</protein>
<evidence type="ECO:0000313" key="2">
    <source>
        <dbReference type="EMBL" id="EUB54746.1"/>
    </source>
</evidence>
<dbReference type="AlphaFoldDB" id="W6U2G6"/>
<sequence>MHLSEEEQAVLPPYSRVASSKEDPMAVLSALR</sequence>
<comment type="caution">
    <text evidence="2">The sequence shown here is derived from an EMBL/GenBank/DDBJ whole genome shotgun (WGS) entry which is preliminary data.</text>
</comment>
<proteinExistence type="predicted"/>
<evidence type="ECO:0000256" key="1">
    <source>
        <dbReference type="SAM" id="MobiDB-lite"/>
    </source>
</evidence>